<dbReference type="Proteomes" id="UP001161247">
    <property type="component" value="Chromosome 5"/>
</dbReference>
<organism evidence="2 3">
    <name type="scientific">Oldenlandia corymbosa var. corymbosa</name>
    <dbReference type="NCBI Taxonomy" id="529605"/>
    <lineage>
        <taxon>Eukaryota</taxon>
        <taxon>Viridiplantae</taxon>
        <taxon>Streptophyta</taxon>
        <taxon>Embryophyta</taxon>
        <taxon>Tracheophyta</taxon>
        <taxon>Spermatophyta</taxon>
        <taxon>Magnoliopsida</taxon>
        <taxon>eudicotyledons</taxon>
        <taxon>Gunneridae</taxon>
        <taxon>Pentapetalae</taxon>
        <taxon>asterids</taxon>
        <taxon>lamiids</taxon>
        <taxon>Gentianales</taxon>
        <taxon>Rubiaceae</taxon>
        <taxon>Rubioideae</taxon>
        <taxon>Spermacoceae</taxon>
        <taxon>Hedyotis-Oldenlandia complex</taxon>
        <taxon>Oldenlandia</taxon>
    </lineage>
</organism>
<evidence type="ECO:0000256" key="1">
    <source>
        <dbReference type="SAM" id="MobiDB-lite"/>
    </source>
</evidence>
<name>A0AAV1DC87_OLDCO</name>
<feature type="region of interest" description="Disordered" evidence="1">
    <location>
        <begin position="53"/>
        <end position="80"/>
    </location>
</feature>
<dbReference type="InterPro" id="IPR025322">
    <property type="entry name" value="PADRE_dom"/>
</dbReference>
<keyword evidence="3" id="KW-1185">Reference proteome</keyword>
<dbReference type="PANTHER" id="PTHR33052">
    <property type="entry name" value="DUF4228 DOMAIN PROTEIN-RELATED"/>
    <property type="match status" value="1"/>
</dbReference>
<reference evidence="2" key="1">
    <citation type="submission" date="2023-03" db="EMBL/GenBank/DDBJ databases">
        <authorList>
            <person name="Julca I."/>
        </authorList>
    </citation>
    <scope>NUCLEOTIDE SEQUENCE</scope>
</reference>
<feature type="compositionally biased region" description="Pro residues" evidence="1">
    <location>
        <begin position="67"/>
        <end position="77"/>
    </location>
</feature>
<dbReference type="Pfam" id="PF14009">
    <property type="entry name" value="PADRE"/>
    <property type="match status" value="1"/>
</dbReference>
<proteinExistence type="predicted"/>
<evidence type="ECO:0000313" key="3">
    <source>
        <dbReference type="Proteomes" id="UP001161247"/>
    </source>
</evidence>
<protein>
    <submittedName>
        <fullName evidence="2">OLC1v1004414C1</fullName>
    </submittedName>
</protein>
<dbReference type="AlphaFoldDB" id="A0AAV1DC87"/>
<sequence length="220" mass="23707">MGNATAVPHRPRRLHSGKVILSDGSVHEYHEPLTVAELMLEYPQHMVIEFPPNMSTTIDRRRKDGVQPPPPKRPSPLPADKKLEMNKVYFMVPVKRSGANNKPTPALSADDARRILMKAETLIMSSPSLGCSFEGILPLLVRMVSGGAVGGGGGGNKTGSAGKGGRFGEMLGAEDEKPAVAGVAPEFVMMSRSVSGKGWKPSLDTITEKTVQAKVRHWLF</sequence>
<evidence type="ECO:0000313" key="2">
    <source>
        <dbReference type="EMBL" id="CAI9105484.1"/>
    </source>
</evidence>
<accession>A0AAV1DC87</accession>
<gene>
    <name evidence="2" type="ORF">OLC1_LOCUS14170</name>
</gene>
<dbReference type="EMBL" id="OX459122">
    <property type="protein sequence ID" value="CAI9105484.1"/>
    <property type="molecule type" value="Genomic_DNA"/>
</dbReference>